<feature type="coiled-coil region" evidence="1">
    <location>
        <begin position="196"/>
        <end position="223"/>
    </location>
</feature>
<evidence type="ECO:0000313" key="3">
    <source>
        <dbReference type="EMBL" id="KUI64505.1"/>
    </source>
</evidence>
<reference evidence="3" key="1">
    <citation type="submission" date="2014-12" db="EMBL/GenBank/DDBJ databases">
        <title>Genome Sequence of Valsa Canker Pathogens Uncovers a Specific Adaption of Colonization on Woody Bark.</title>
        <authorList>
            <person name="Yin Z."/>
            <person name="Liu H."/>
            <person name="Gao X."/>
            <person name="Li Z."/>
            <person name="Song N."/>
            <person name="Ke X."/>
            <person name="Dai Q."/>
            <person name="Wu Y."/>
            <person name="Sun Y."/>
            <person name="Xu J.-R."/>
            <person name="Kang Z.K."/>
            <person name="Wang L."/>
            <person name="Huang L."/>
        </authorList>
    </citation>
    <scope>NUCLEOTIDE SEQUENCE [LARGE SCALE GENOMIC DNA]</scope>
    <source>
        <strain evidence="3">03-8</strain>
    </source>
</reference>
<feature type="region of interest" description="Disordered" evidence="2">
    <location>
        <begin position="1038"/>
        <end position="1058"/>
    </location>
</feature>
<dbReference type="InterPro" id="IPR011990">
    <property type="entry name" value="TPR-like_helical_dom_sf"/>
</dbReference>
<dbReference type="Proteomes" id="UP000078559">
    <property type="component" value="Chromosome 1"/>
</dbReference>
<gene>
    <name evidence="3" type="ORF">VM1G_00671</name>
</gene>
<feature type="compositionally biased region" description="Basic and acidic residues" evidence="2">
    <location>
        <begin position="258"/>
        <end position="280"/>
    </location>
</feature>
<dbReference type="Gene3D" id="1.25.40.10">
    <property type="entry name" value="Tetratricopeptide repeat domain"/>
    <property type="match status" value="1"/>
</dbReference>
<feature type="compositionally biased region" description="Basic and acidic residues" evidence="2">
    <location>
        <begin position="850"/>
        <end position="859"/>
    </location>
</feature>
<accession>A0A194VKX0</accession>
<dbReference type="EMBL" id="CM003098">
    <property type="protein sequence ID" value="KUI64505.1"/>
    <property type="molecule type" value="Genomic_DNA"/>
</dbReference>
<feature type="compositionally biased region" description="Basic and acidic residues" evidence="2">
    <location>
        <begin position="758"/>
        <end position="782"/>
    </location>
</feature>
<name>A0A194VKX0_CYTMA</name>
<evidence type="ECO:0000313" key="4">
    <source>
        <dbReference type="Proteomes" id="UP000078559"/>
    </source>
</evidence>
<feature type="region of interest" description="Disordered" evidence="2">
    <location>
        <begin position="107"/>
        <end position="130"/>
    </location>
</feature>
<feature type="region of interest" description="Disordered" evidence="2">
    <location>
        <begin position="837"/>
        <end position="876"/>
    </location>
</feature>
<dbReference type="OrthoDB" id="5242713at2759"/>
<evidence type="ECO:0000256" key="1">
    <source>
        <dbReference type="SAM" id="Coils"/>
    </source>
</evidence>
<feature type="region of interest" description="Disordered" evidence="2">
    <location>
        <begin position="251"/>
        <end position="280"/>
    </location>
</feature>
<feature type="region of interest" description="Disordered" evidence="2">
    <location>
        <begin position="1"/>
        <end position="20"/>
    </location>
</feature>
<sequence>MEIQTVKADNEDLPHNPPPMLKNPDYHEITEEQLVAEVKGIYAGLTMIERKCIEVDNAQDARAPLDVPRFLEKIPPDELILLQCGGMQPHDTVFNWFIKVQMDARRVDEPSTPESSENLPTAREAASTRPHVPVKAALRVPSPEECLHGFSMALELRAKAEEWPKHEEFAVLTTANSGEDDCKKTIDGNYLLTIGARLVDNLLRDLETAKANAKQEATQANEDEDPDSAAVPTHVGDTVGTAVGTLIHTEMTGTKTQAKSETEKKPQTEQSRVDNRPLHDKSLYKKVGNEHYMRVDDIWIPSLTGKQYRALIELHSLLMDEHYDFFICSQHYKASPALRNLAKKYAMSARLWKHGMHAFLELLRHRLPESLDFTEDFVSLTYKLLSALDEDVPRFRCTWAEMKGDVARYGWGIQGDTNTGKRWNYVSLEDYTRVRDVDPTVGRLYHHLAILKRPKSPSQPDAYFDATVFQLFYFTKSLVVKVPFFAALGSLFTVIDPIIGRTKEEPGELVSGPTNNSNHFLAAVASLILASMEAELLQAHGYNAGKEGYLQAMYAELEKIGRPARAQAQISRIRPSAQLGLLLCQLLLGIPPAAGRWSPMMATWAPDLVTPADHADLAASMANARSIHDATITMVHTMVPYLLEEADTRDLGVWGFIYVILVFMRSLKTRPNLLKWFGYAFHAEIIAYFLNMLLREDETRGGRALARRFESELPTLCSPLNQKEKPGKYGSSTIDDIKRYHFAQEEHQMAEGSGSMATKEEATTSDATHKRDRDPKTPDAERMYTNPLPEDELLEGHFFAREADAPCEDSLVGSTEDAVVCACPPAPKVTIAAMEQTQKESLTDETESSAPRDKQKDREVEEEGEAEGQRQEGLLLDPPLFPAGWFKNSKYDFDERQVRQEYVQDAETYNNRSSQLLCLAVQLIGTFFIFQTDENGRYWISMPGIPSLKPDLDNMKMPEVVERDGGVRVVYVDPSFRIAEIEKEECERKNEKERATGEKAKGDAIEVPTAAAGIVPENEAAVQRAGWPLTKLYSEDEDSWTHISDESREDAQTVQRSAQVPARSVISRWFSTLRS</sequence>
<dbReference type="SUPFAM" id="SSF48452">
    <property type="entry name" value="TPR-like"/>
    <property type="match status" value="1"/>
</dbReference>
<feature type="compositionally biased region" description="Basic and acidic residues" evidence="2">
    <location>
        <begin position="1039"/>
        <end position="1051"/>
    </location>
</feature>
<proteinExistence type="predicted"/>
<feature type="region of interest" description="Disordered" evidence="2">
    <location>
        <begin position="748"/>
        <end position="786"/>
    </location>
</feature>
<dbReference type="AlphaFoldDB" id="A0A194VKX0"/>
<keyword evidence="4" id="KW-1185">Reference proteome</keyword>
<evidence type="ECO:0000256" key="2">
    <source>
        <dbReference type="SAM" id="MobiDB-lite"/>
    </source>
</evidence>
<protein>
    <submittedName>
        <fullName evidence="3">Uncharacterized protein</fullName>
    </submittedName>
</protein>
<keyword evidence="1" id="KW-0175">Coiled coil</keyword>
<organism evidence="3 4">
    <name type="scientific">Cytospora mali</name>
    <name type="common">Apple Valsa canker fungus</name>
    <name type="synonym">Valsa mali</name>
    <dbReference type="NCBI Taxonomy" id="578113"/>
    <lineage>
        <taxon>Eukaryota</taxon>
        <taxon>Fungi</taxon>
        <taxon>Dikarya</taxon>
        <taxon>Ascomycota</taxon>
        <taxon>Pezizomycotina</taxon>
        <taxon>Sordariomycetes</taxon>
        <taxon>Sordariomycetidae</taxon>
        <taxon>Diaporthales</taxon>
        <taxon>Cytosporaceae</taxon>
        <taxon>Cytospora</taxon>
    </lineage>
</organism>